<dbReference type="EMBL" id="AANC01000007">
    <property type="protein sequence ID" value="EAQ48558.1"/>
    <property type="molecule type" value="Genomic_DNA"/>
</dbReference>
<dbReference type="Proteomes" id="UP000001601">
    <property type="component" value="Unassembled WGS sequence"/>
</dbReference>
<gene>
    <name evidence="1" type="ORF">MED217_08425</name>
</gene>
<protein>
    <submittedName>
        <fullName evidence="1">Uncharacterized protein</fullName>
    </submittedName>
</protein>
<organism evidence="1 2">
    <name type="scientific">Leeuwenhoekiella blandensis (strain CECT 7118 / CCUG 51940 / KCTC 22103 / MED217)</name>
    <name type="common">Flavobacterium sp. (strain MED217)</name>
    <dbReference type="NCBI Taxonomy" id="398720"/>
    <lineage>
        <taxon>Bacteria</taxon>
        <taxon>Pseudomonadati</taxon>
        <taxon>Bacteroidota</taxon>
        <taxon>Flavobacteriia</taxon>
        <taxon>Flavobacteriales</taxon>
        <taxon>Flavobacteriaceae</taxon>
        <taxon>Leeuwenhoekiella</taxon>
    </lineage>
</organism>
<dbReference type="STRING" id="398720.MED217_08425"/>
<reference evidence="1 2" key="1">
    <citation type="journal article" date="2007" name="Nature">
        <title>Light stimulates growth of proteorhodopsin-containing marine Flavobacteria.</title>
        <authorList>
            <person name="Gomez-Consarnau L."/>
            <person name="Gonzalez J.M."/>
            <person name="Coll-Llado M."/>
            <person name="Gourdon P."/>
            <person name="Pascher T."/>
            <person name="Neutze R."/>
            <person name="Pedros-Alio C."/>
            <person name="Pinhassi J."/>
        </authorList>
    </citation>
    <scope>NUCLEOTIDE SEQUENCE [LARGE SCALE GENOMIC DNA]</scope>
    <source>
        <strain evidence="1 2">MED217</strain>
    </source>
</reference>
<dbReference type="HOGENOM" id="CLU_2233134_0_0_10"/>
<sequence>MILQSNRLKAGLSVMLVLAIFAFKIVDLHQYVHGKDSVKGTHCELCLLTHKQKQSLDYDLPVNYTFEVASAPEEFKAPLQITQVKLTDRFYFGNSANKAPPILSV</sequence>
<evidence type="ECO:0000313" key="1">
    <source>
        <dbReference type="EMBL" id="EAQ48558.1"/>
    </source>
</evidence>
<comment type="caution">
    <text evidence="1">The sequence shown here is derived from an EMBL/GenBank/DDBJ whole genome shotgun (WGS) entry which is preliminary data.</text>
</comment>
<evidence type="ECO:0000313" key="2">
    <source>
        <dbReference type="Proteomes" id="UP000001601"/>
    </source>
</evidence>
<dbReference type="OrthoDB" id="1447562at2"/>
<dbReference type="AlphaFoldDB" id="A3XPF9"/>
<keyword evidence="2" id="KW-1185">Reference proteome</keyword>
<accession>A3XPF9</accession>
<proteinExistence type="predicted"/>
<dbReference type="RefSeq" id="WP_009780061.1">
    <property type="nucleotide sequence ID" value="NZ_CH672395.1"/>
</dbReference>
<dbReference type="eggNOG" id="ENOG502ZYXM">
    <property type="taxonomic scope" value="Bacteria"/>
</dbReference>
<name>A3XPF9_LEEBM</name>